<dbReference type="OrthoDB" id="6442061at2"/>
<dbReference type="SUPFAM" id="SSF53383">
    <property type="entry name" value="PLP-dependent transferases"/>
    <property type="match status" value="1"/>
</dbReference>
<evidence type="ECO:0000313" key="3">
    <source>
        <dbReference type="Proteomes" id="UP000050497"/>
    </source>
</evidence>
<dbReference type="RefSeq" id="WP_131817728.1">
    <property type="nucleotide sequence ID" value="NZ_FMBM01000002.1"/>
</dbReference>
<organism evidence="1 3">
    <name type="scientific">Saliniramus fredricksonii</name>
    <dbReference type="NCBI Taxonomy" id="1653334"/>
    <lineage>
        <taxon>Bacteria</taxon>
        <taxon>Pseudomonadati</taxon>
        <taxon>Pseudomonadota</taxon>
        <taxon>Alphaproteobacteria</taxon>
        <taxon>Hyphomicrobiales</taxon>
        <taxon>Salinarimonadaceae</taxon>
        <taxon>Saliniramus</taxon>
    </lineage>
</organism>
<accession>A0A0P7Y4R2</accession>
<keyword evidence="1" id="KW-0456">Lyase</keyword>
<gene>
    <name evidence="2" type="ORF">GA0071312_1337</name>
    <name evidence="1" type="ORF">HLUCCO17_05915</name>
</gene>
<reference evidence="1 3" key="1">
    <citation type="submission" date="2015-09" db="EMBL/GenBank/DDBJ databases">
        <title>Identification and resolution of microdiversity through metagenomic sequencing of parallel consortia.</title>
        <authorList>
            <person name="Nelson W.C."/>
            <person name="Romine M.F."/>
            <person name="Lindemann S.R."/>
        </authorList>
    </citation>
    <scope>NUCLEOTIDE SEQUENCE [LARGE SCALE GENOMIC DNA]</scope>
    <source>
        <strain evidence="1">HL-109</strain>
    </source>
</reference>
<sequence>MNKSKLRTAGAFGKIDSAALHPDLVRKNENYYSDCAVIRFELKQLLAFHLGIKHRLFILNNTTHGLLTTIVGLCAEGFGLKPANNAYAPYRILAAGGLPGGDERILTLQTHIDPTTGCVAPPLLEAGKPSVCDIAQSFATAAHHEAALAADVFICPLHKHTGLATGLGLLGISDELDAPHLRAVAEMAEAGTVAFPTIRKALARAQLLEGRVINTFALQMDEAQAQELSTDGVSILSPLNQPLPFAVLRVADPEILHKIPFRSPFTIKQLSGERMIRVSGAIRGVLGDAPVDHSARLASVIRRAANPGGGLGR</sequence>
<proteinExistence type="predicted"/>
<dbReference type="InterPro" id="IPR046066">
    <property type="entry name" value="DUF6024"/>
</dbReference>
<dbReference type="GO" id="GO:0016829">
    <property type="term" value="F:lyase activity"/>
    <property type="evidence" value="ECO:0007669"/>
    <property type="project" value="UniProtKB-KW"/>
</dbReference>
<dbReference type="EMBL" id="FMBM01000002">
    <property type="protein sequence ID" value="SCC80191.1"/>
    <property type="molecule type" value="Genomic_DNA"/>
</dbReference>
<evidence type="ECO:0000313" key="1">
    <source>
        <dbReference type="EMBL" id="KPQ11723.1"/>
    </source>
</evidence>
<dbReference type="InterPro" id="IPR015424">
    <property type="entry name" value="PyrdxlP-dep_Trfase"/>
</dbReference>
<comment type="caution">
    <text evidence="1">The sequence shown here is derived from an EMBL/GenBank/DDBJ whole genome shotgun (WGS) entry which is preliminary data.</text>
</comment>
<name>A0A0P7Y4R2_9HYPH</name>
<dbReference type="AlphaFoldDB" id="A0A0P7Y4R2"/>
<dbReference type="Pfam" id="PF19488">
    <property type="entry name" value="DUF6024"/>
    <property type="match status" value="1"/>
</dbReference>
<dbReference type="Proteomes" id="UP000050497">
    <property type="component" value="Unassembled WGS sequence"/>
</dbReference>
<dbReference type="EMBL" id="LJSX01000006">
    <property type="protein sequence ID" value="KPQ11723.1"/>
    <property type="molecule type" value="Genomic_DNA"/>
</dbReference>
<evidence type="ECO:0000313" key="2">
    <source>
        <dbReference type="EMBL" id="SCC80191.1"/>
    </source>
</evidence>
<keyword evidence="4" id="KW-1185">Reference proteome</keyword>
<dbReference type="STRING" id="1653334.GA0071312_1337"/>
<dbReference type="Proteomes" id="UP000182800">
    <property type="component" value="Unassembled WGS sequence"/>
</dbReference>
<reference evidence="2 4" key="2">
    <citation type="submission" date="2016-08" db="EMBL/GenBank/DDBJ databases">
        <authorList>
            <person name="Varghese N."/>
            <person name="Submissions Spin"/>
        </authorList>
    </citation>
    <scope>NUCLEOTIDE SEQUENCE [LARGE SCALE GENOMIC DNA]</scope>
    <source>
        <strain evidence="2 4">HL-109</strain>
    </source>
</reference>
<protein>
    <submittedName>
        <fullName evidence="1">Selenocysteine lyase</fullName>
    </submittedName>
</protein>
<evidence type="ECO:0000313" key="4">
    <source>
        <dbReference type="Proteomes" id="UP000182800"/>
    </source>
</evidence>